<organism evidence="6 7">
    <name type="scientific">Pneumocystis carinii (strain B80)</name>
    <name type="common">Rat pneumocystis pneumonia agent</name>
    <name type="synonym">Pneumocystis carinii f. sp. carinii</name>
    <dbReference type="NCBI Taxonomy" id="1408658"/>
    <lineage>
        <taxon>Eukaryota</taxon>
        <taxon>Fungi</taxon>
        <taxon>Dikarya</taxon>
        <taxon>Ascomycota</taxon>
        <taxon>Taphrinomycotina</taxon>
        <taxon>Pneumocystomycetes</taxon>
        <taxon>Pneumocystaceae</taxon>
        <taxon>Pneumocystis</taxon>
    </lineage>
</organism>
<comment type="subcellular location">
    <subcellularLocation>
        <location evidence="1">Membrane</location>
    </subcellularLocation>
</comment>
<keyword evidence="2 5" id="KW-0812">Transmembrane</keyword>
<keyword evidence="3 5" id="KW-1133">Transmembrane helix</keyword>
<comment type="caution">
    <text evidence="6">The sequence shown here is derived from an EMBL/GenBank/DDBJ whole genome shotgun (WGS) entry which is preliminary data.</text>
</comment>
<keyword evidence="7" id="KW-1185">Reference proteome</keyword>
<dbReference type="OrthoDB" id="67317at2759"/>
<proteinExistence type="predicted"/>
<dbReference type="AlphaFoldDB" id="A0A0W4ZT41"/>
<evidence type="ECO:0000256" key="3">
    <source>
        <dbReference type="ARBA" id="ARBA00022989"/>
    </source>
</evidence>
<dbReference type="InterPro" id="IPR056552">
    <property type="entry name" value="Ribonucl_Kappa"/>
</dbReference>
<dbReference type="Pfam" id="PF23489">
    <property type="entry name" value="V-ATPase_su_f"/>
    <property type="match status" value="1"/>
</dbReference>
<feature type="transmembrane region" description="Helical" evidence="5">
    <location>
        <begin position="45"/>
        <end position="65"/>
    </location>
</feature>
<evidence type="ECO:0000313" key="6">
    <source>
        <dbReference type="EMBL" id="KTW31539.1"/>
    </source>
</evidence>
<feature type="transmembrane region" description="Helical" evidence="5">
    <location>
        <begin position="9"/>
        <end position="33"/>
    </location>
</feature>
<keyword evidence="4 5" id="KW-0472">Membrane</keyword>
<name>A0A0W4ZT41_PNEC8</name>
<gene>
    <name evidence="6" type="ORF">T552_00181</name>
</gene>
<evidence type="ECO:0000256" key="5">
    <source>
        <dbReference type="SAM" id="Phobius"/>
    </source>
</evidence>
<dbReference type="RefSeq" id="XP_018227655.1">
    <property type="nucleotide sequence ID" value="XM_018368800.1"/>
</dbReference>
<evidence type="ECO:0000256" key="2">
    <source>
        <dbReference type="ARBA" id="ARBA00022692"/>
    </source>
</evidence>
<evidence type="ECO:0000256" key="1">
    <source>
        <dbReference type="ARBA" id="ARBA00004370"/>
    </source>
</evidence>
<reference evidence="7" key="1">
    <citation type="journal article" date="2016" name="Nat. Commun.">
        <title>Genome analysis of three Pneumocystis species reveals adaptation mechanisms to life exclusively in mammalian hosts.</title>
        <authorList>
            <person name="Ma L."/>
            <person name="Chen Z."/>
            <person name="Huang D.W."/>
            <person name="Kutty G."/>
            <person name="Ishihara M."/>
            <person name="Wang H."/>
            <person name="Abouelleil A."/>
            <person name="Bishop L."/>
            <person name="Davey E."/>
            <person name="Deng R."/>
            <person name="Deng X."/>
            <person name="Fan L."/>
            <person name="Fantoni G."/>
            <person name="Fitzgerald M."/>
            <person name="Gogineni E."/>
            <person name="Goldberg J.M."/>
            <person name="Handley G."/>
            <person name="Hu X."/>
            <person name="Huber C."/>
            <person name="Jiao X."/>
            <person name="Jones K."/>
            <person name="Levin J.Z."/>
            <person name="Liu Y."/>
            <person name="Macdonald P."/>
            <person name="Melnikov A."/>
            <person name="Raley C."/>
            <person name="Sassi M."/>
            <person name="Sherman B.T."/>
            <person name="Song X."/>
            <person name="Sykes S."/>
            <person name="Tran B."/>
            <person name="Walsh L."/>
            <person name="Xia Y."/>
            <person name="Yang J."/>
            <person name="Young S."/>
            <person name="Zeng Q."/>
            <person name="Zheng X."/>
            <person name="Stephens R."/>
            <person name="Nusbaum C."/>
            <person name="Birren B.W."/>
            <person name="Azadi P."/>
            <person name="Lempicki R.A."/>
            <person name="Cuomo C.A."/>
            <person name="Kovacs J.A."/>
        </authorList>
    </citation>
    <scope>NUCLEOTIDE SEQUENCE [LARGE SCALE GENOMIC DNA]</scope>
    <source>
        <strain evidence="7">B80</strain>
    </source>
</reference>
<dbReference type="GO" id="GO:0016020">
    <property type="term" value="C:membrane"/>
    <property type="evidence" value="ECO:0007669"/>
    <property type="project" value="UniProtKB-SubCell"/>
</dbReference>
<dbReference type="Proteomes" id="UP000054454">
    <property type="component" value="Unassembled WGS sequence"/>
</dbReference>
<accession>A0A0W4ZT41</accession>
<dbReference type="EMBL" id="LFVZ01000001">
    <property type="protein sequence ID" value="KTW31539.1"/>
    <property type="molecule type" value="Genomic_DNA"/>
</dbReference>
<dbReference type="GeneID" id="28935002"/>
<dbReference type="VEuPathDB" id="FungiDB:T552_00181"/>
<evidence type="ECO:0000256" key="4">
    <source>
        <dbReference type="ARBA" id="ARBA00023136"/>
    </source>
</evidence>
<evidence type="ECO:0000313" key="7">
    <source>
        <dbReference type="Proteomes" id="UP000054454"/>
    </source>
</evidence>
<protein>
    <submittedName>
        <fullName evidence="6">Uncharacterized protein</fullName>
    </submittedName>
</protein>
<sequence>MKPLISPWIAYTCTFVSISGVIFLFALAALFRYESEALMSDLPQGMSGARVSNTCVLAGLIYIVYRNHCNKVI</sequence>